<dbReference type="Pfam" id="PF10724">
    <property type="entry name" value="DUF2516"/>
    <property type="match status" value="1"/>
</dbReference>
<dbReference type="InterPro" id="IPR019662">
    <property type="entry name" value="DUF2516"/>
</dbReference>
<evidence type="ECO:0000313" key="2">
    <source>
        <dbReference type="Proteomes" id="UP000265719"/>
    </source>
</evidence>
<dbReference type="AlphaFoldDB" id="A0A399FY81"/>
<proteinExistence type="predicted"/>
<dbReference type="KEGG" id="thao:NI17_018460"/>
<evidence type="ECO:0000313" key="1">
    <source>
        <dbReference type="EMBL" id="UOE22133.1"/>
    </source>
</evidence>
<dbReference type="EMBL" id="CP063196">
    <property type="protein sequence ID" value="UOE22133.1"/>
    <property type="molecule type" value="Genomic_DNA"/>
</dbReference>
<reference evidence="1" key="1">
    <citation type="submission" date="2020-10" db="EMBL/GenBank/DDBJ databases">
        <title>De novo genome project of the cellulose decomposer Thermobifida halotolerans type strain.</title>
        <authorList>
            <person name="Nagy I."/>
            <person name="Horvath B."/>
            <person name="Kukolya J."/>
            <person name="Nagy I."/>
            <person name="Orsini M."/>
        </authorList>
    </citation>
    <scope>NUCLEOTIDE SEQUENCE</scope>
    <source>
        <strain evidence="1">DSM 44931</strain>
    </source>
</reference>
<protein>
    <submittedName>
        <fullName evidence="1">DUF2516 family protein</fullName>
    </submittedName>
</protein>
<keyword evidence="2" id="KW-1185">Reference proteome</keyword>
<sequence length="100" mass="10596">MGFFALLFKVIYLATFVTSLYGLIEAVRTPAAAFPAMDKQTKGLWVGLLGAGTVVSLAALMGAFAFLTILALAAALIFLIDVRPAVRSINRPGDGPYSSW</sequence>
<organism evidence="1 2">
    <name type="scientific">Thermobifida halotolerans</name>
    <dbReference type="NCBI Taxonomy" id="483545"/>
    <lineage>
        <taxon>Bacteria</taxon>
        <taxon>Bacillati</taxon>
        <taxon>Actinomycetota</taxon>
        <taxon>Actinomycetes</taxon>
        <taxon>Streptosporangiales</taxon>
        <taxon>Nocardiopsidaceae</taxon>
        <taxon>Thermobifida</taxon>
    </lineage>
</organism>
<name>A0A399FY81_9ACTN</name>
<gene>
    <name evidence="1" type="ORF">NI17_018460</name>
</gene>
<accession>A0A399FY81</accession>
<dbReference type="RefSeq" id="WP_068691355.1">
    <property type="nucleotide sequence ID" value="NZ_CP063196.1"/>
</dbReference>
<dbReference type="Proteomes" id="UP000265719">
    <property type="component" value="Chromosome"/>
</dbReference>